<reference evidence="1" key="1">
    <citation type="submission" date="2022-01" db="EMBL/GenBank/DDBJ databases">
        <title>Paenibacillus spongiae sp. nov., isolated from marine sponge.</title>
        <authorList>
            <person name="Li Z."/>
            <person name="Zhang M."/>
        </authorList>
    </citation>
    <scope>NUCLEOTIDE SEQUENCE</scope>
    <source>
        <strain evidence="1">PHS-Z3</strain>
    </source>
</reference>
<accession>A0ABY5SAF8</accession>
<sequence>MVAEFQFLYEQWLDGHTRKRRGERKRRLAEGHGHAENVFVEKVWLPAFRELEHLHPEYEAADFRNGGPRL</sequence>
<name>A0ABY5SAF8_9BACL</name>
<gene>
    <name evidence="1" type="ORF">L1F29_03410</name>
</gene>
<organism evidence="1 2">
    <name type="scientific">Paenibacillus spongiae</name>
    <dbReference type="NCBI Taxonomy" id="2909671"/>
    <lineage>
        <taxon>Bacteria</taxon>
        <taxon>Bacillati</taxon>
        <taxon>Bacillota</taxon>
        <taxon>Bacilli</taxon>
        <taxon>Bacillales</taxon>
        <taxon>Paenibacillaceae</taxon>
        <taxon>Paenibacillus</taxon>
    </lineage>
</organism>
<dbReference type="RefSeq" id="WP_258386995.1">
    <property type="nucleotide sequence ID" value="NZ_CP091430.1"/>
</dbReference>
<protein>
    <submittedName>
        <fullName evidence="1">Uncharacterized protein</fullName>
    </submittedName>
</protein>
<keyword evidence="2" id="KW-1185">Reference proteome</keyword>
<evidence type="ECO:0000313" key="1">
    <source>
        <dbReference type="EMBL" id="UVI30931.1"/>
    </source>
</evidence>
<evidence type="ECO:0000313" key="2">
    <source>
        <dbReference type="Proteomes" id="UP001057877"/>
    </source>
</evidence>
<proteinExistence type="predicted"/>
<dbReference type="Proteomes" id="UP001057877">
    <property type="component" value="Chromosome"/>
</dbReference>
<dbReference type="EMBL" id="CP091430">
    <property type="protein sequence ID" value="UVI30931.1"/>
    <property type="molecule type" value="Genomic_DNA"/>
</dbReference>